<comment type="similarity">
    <text evidence="1">Belongs to the FGGY kinase family.</text>
</comment>
<evidence type="ECO:0000256" key="2">
    <source>
        <dbReference type="ARBA" id="ARBA00022679"/>
    </source>
</evidence>
<dbReference type="EMBL" id="JACHIR010000001">
    <property type="protein sequence ID" value="MBB5896305.1"/>
    <property type="molecule type" value="Genomic_DNA"/>
</dbReference>
<evidence type="ECO:0000256" key="1">
    <source>
        <dbReference type="ARBA" id="ARBA00009156"/>
    </source>
</evidence>
<evidence type="ECO:0000256" key="3">
    <source>
        <dbReference type="ARBA" id="ARBA00022777"/>
    </source>
</evidence>
<reference evidence="5 6" key="1">
    <citation type="submission" date="2020-08" db="EMBL/GenBank/DDBJ databases">
        <title>Sequencing the genomes of 1000 actinobacteria strains.</title>
        <authorList>
            <person name="Klenk H.-P."/>
        </authorList>
    </citation>
    <scope>NUCLEOTIDE SEQUENCE [LARGE SCALE GENOMIC DNA]</scope>
    <source>
        <strain evidence="5 6">DSM 43851</strain>
    </source>
</reference>
<accession>A0A7W9KPM2</accession>
<dbReference type="Gene3D" id="3.30.420.40">
    <property type="match status" value="2"/>
</dbReference>
<dbReference type="PANTHER" id="PTHR43095">
    <property type="entry name" value="SUGAR KINASE"/>
    <property type="match status" value="1"/>
</dbReference>
<dbReference type="AlphaFoldDB" id="A0A7W9KPM2"/>
<keyword evidence="3 5" id="KW-0418">Kinase</keyword>
<name>A0A7W9KPM2_9PSEU</name>
<dbReference type="EC" id="2.7.1.12" evidence="5"/>
<proteinExistence type="inferred from homology"/>
<dbReference type="PANTHER" id="PTHR43095:SF2">
    <property type="entry name" value="GLUCONOKINASE"/>
    <property type="match status" value="1"/>
</dbReference>
<protein>
    <submittedName>
        <fullName evidence="5">Gluconokinase</fullName>
        <ecNumber evidence="5">2.7.1.12</ecNumber>
    </submittedName>
</protein>
<keyword evidence="6" id="KW-1185">Reference proteome</keyword>
<dbReference type="SUPFAM" id="SSF53067">
    <property type="entry name" value="Actin-like ATPase domain"/>
    <property type="match status" value="2"/>
</dbReference>
<comment type="caution">
    <text evidence="5">The sequence shown here is derived from an EMBL/GenBank/DDBJ whole genome shotgun (WGS) entry which is preliminary data.</text>
</comment>
<evidence type="ECO:0000313" key="6">
    <source>
        <dbReference type="Proteomes" id="UP000585638"/>
    </source>
</evidence>
<organism evidence="5 6">
    <name type="scientific">Kutzneria kofuensis</name>
    <dbReference type="NCBI Taxonomy" id="103725"/>
    <lineage>
        <taxon>Bacteria</taxon>
        <taxon>Bacillati</taxon>
        <taxon>Actinomycetota</taxon>
        <taxon>Actinomycetes</taxon>
        <taxon>Pseudonocardiales</taxon>
        <taxon>Pseudonocardiaceae</taxon>
        <taxon>Kutzneria</taxon>
    </lineage>
</organism>
<feature type="domain" description="Carbohydrate kinase FGGY N-terminal" evidence="4">
    <location>
        <begin position="54"/>
        <end position="245"/>
    </location>
</feature>
<dbReference type="RefSeq" id="WP_184867982.1">
    <property type="nucleotide sequence ID" value="NZ_BAAAWY010000101.1"/>
</dbReference>
<dbReference type="Pfam" id="PF00370">
    <property type="entry name" value="FGGY_N"/>
    <property type="match status" value="1"/>
</dbReference>
<dbReference type="InterPro" id="IPR018484">
    <property type="entry name" value="FGGY_N"/>
</dbReference>
<evidence type="ECO:0000259" key="4">
    <source>
        <dbReference type="Pfam" id="PF00370"/>
    </source>
</evidence>
<keyword evidence="2 5" id="KW-0808">Transferase</keyword>
<sequence length="382" mass="39539">MWDRSDRDWDGSAAIGVEIGVDRVAAVSVSDDFTVIDTTCLRPVDEIHDIAGIVDPESVVDATFAAVRQVALACAARGYMVASVAFSAAAEEAVIAVDPWLMAMTPAISCLDNATLAVARVIGGTAGDEILASTGVAVTAGSAVARMAWFVAHHDVPAYARWCGLKDYVASRFYGSLVSDVSTASSMGLLDLGSMTWSAAALRPVGLRPEQLPPLVASEQILPLDEEAAELAGLDRRTPVTVGASAACLSSLAMGLYRPRSVMVHPGLVGRLCSLHGRPGRSVPSTAAVGGSWLLTADGIDSLRAEGVDIDVIRVASDMRQSPEVAAAIANTHGVIVEISDVAEPAAVGAAMLAWYARGVLPAFGATADLFPPHTVVRPRGG</sequence>
<dbReference type="InterPro" id="IPR050406">
    <property type="entry name" value="FGGY_Carb_Kinase"/>
</dbReference>
<evidence type="ECO:0000313" key="5">
    <source>
        <dbReference type="EMBL" id="MBB5896305.1"/>
    </source>
</evidence>
<dbReference type="Proteomes" id="UP000585638">
    <property type="component" value="Unassembled WGS sequence"/>
</dbReference>
<gene>
    <name evidence="5" type="ORF">BJ998_007501</name>
</gene>
<dbReference type="InterPro" id="IPR043129">
    <property type="entry name" value="ATPase_NBD"/>
</dbReference>
<dbReference type="GO" id="GO:0005975">
    <property type="term" value="P:carbohydrate metabolic process"/>
    <property type="evidence" value="ECO:0007669"/>
    <property type="project" value="InterPro"/>
</dbReference>
<dbReference type="GO" id="GO:0046316">
    <property type="term" value="F:gluconokinase activity"/>
    <property type="evidence" value="ECO:0007669"/>
    <property type="project" value="UniProtKB-EC"/>
</dbReference>